<proteinExistence type="predicted"/>
<dbReference type="AlphaFoldDB" id="Q55DT4"/>
<accession>Q55DT4</accession>
<dbReference type="InParanoid" id="Q55DT4"/>
<reference evidence="2 3" key="1">
    <citation type="journal article" date="2005" name="Nature">
        <title>The genome of the social amoeba Dictyostelium discoideum.</title>
        <authorList>
            <consortium name="The Dictyostelium discoideum Sequencing Consortium"/>
            <person name="Eichinger L."/>
            <person name="Pachebat J.A."/>
            <person name="Glockner G."/>
            <person name="Rajandream M.A."/>
            <person name="Sucgang R."/>
            <person name="Berriman M."/>
            <person name="Song J."/>
            <person name="Olsen R."/>
            <person name="Szafranski K."/>
            <person name="Xu Q."/>
            <person name="Tunggal B."/>
            <person name="Kummerfeld S."/>
            <person name="Madera M."/>
            <person name="Konfortov B.A."/>
            <person name="Rivero F."/>
            <person name="Bankier A.T."/>
            <person name="Lehmann R."/>
            <person name="Hamlin N."/>
            <person name="Davies R."/>
            <person name="Gaudet P."/>
            <person name="Fey P."/>
            <person name="Pilcher K."/>
            <person name="Chen G."/>
            <person name="Saunders D."/>
            <person name="Sodergren E."/>
            <person name="Davis P."/>
            <person name="Kerhornou A."/>
            <person name="Nie X."/>
            <person name="Hall N."/>
            <person name="Anjard C."/>
            <person name="Hemphill L."/>
            <person name="Bason N."/>
            <person name="Farbrother P."/>
            <person name="Desany B."/>
            <person name="Just E."/>
            <person name="Morio T."/>
            <person name="Rost R."/>
            <person name="Churcher C."/>
            <person name="Cooper J."/>
            <person name="Haydock S."/>
            <person name="van Driessche N."/>
            <person name="Cronin A."/>
            <person name="Goodhead I."/>
            <person name="Muzny D."/>
            <person name="Mourier T."/>
            <person name="Pain A."/>
            <person name="Lu M."/>
            <person name="Harper D."/>
            <person name="Lindsay R."/>
            <person name="Hauser H."/>
            <person name="James K."/>
            <person name="Quiles M."/>
            <person name="Madan Babu M."/>
            <person name="Saito T."/>
            <person name="Buchrieser C."/>
            <person name="Wardroper A."/>
            <person name="Felder M."/>
            <person name="Thangavelu M."/>
            <person name="Johnson D."/>
            <person name="Knights A."/>
            <person name="Loulseged H."/>
            <person name="Mungall K."/>
            <person name="Oliver K."/>
            <person name="Price C."/>
            <person name="Quail M.A."/>
            <person name="Urushihara H."/>
            <person name="Hernandez J."/>
            <person name="Rabbinowitsch E."/>
            <person name="Steffen D."/>
            <person name="Sanders M."/>
            <person name="Ma J."/>
            <person name="Kohara Y."/>
            <person name="Sharp S."/>
            <person name="Simmonds M."/>
            <person name="Spiegler S."/>
            <person name="Tivey A."/>
            <person name="Sugano S."/>
            <person name="White B."/>
            <person name="Walker D."/>
            <person name="Woodward J."/>
            <person name="Winckler T."/>
            <person name="Tanaka Y."/>
            <person name="Shaulsky G."/>
            <person name="Schleicher M."/>
            <person name="Weinstock G."/>
            <person name="Rosenthal A."/>
            <person name="Cox E.C."/>
            <person name="Chisholm R.L."/>
            <person name="Gibbs R."/>
            <person name="Loomis W.F."/>
            <person name="Platzer M."/>
            <person name="Kay R.R."/>
            <person name="Williams J."/>
            <person name="Dear P.H."/>
            <person name="Noegel A.A."/>
            <person name="Barrell B."/>
            <person name="Kuspa A."/>
        </authorList>
    </citation>
    <scope>NUCLEOTIDE SEQUENCE [LARGE SCALE GENOMIC DNA]</scope>
    <source>
        <strain evidence="2 3">AX4</strain>
    </source>
</reference>
<dbReference type="HOGENOM" id="CLU_999010_0_0_1"/>
<dbReference type="KEGG" id="ddi:DDB_G0269532"/>
<comment type="caution">
    <text evidence="2">The sequence shown here is derived from an EMBL/GenBank/DDBJ whole genome shotgun (WGS) entry which is preliminary data.</text>
</comment>
<keyword evidence="3" id="KW-1185">Reference proteome</keyword>
<dbReference type="dictyBase" id="DDB_G0269532"/>
<evidence type="ECO:0000313" key="3">
    <source>
        <dbReference type="Proteomes" id="UP000002195"/>
    </source>
</evidence>
<name>Q55DT4_DICDI</name>
<feature type="compositionally biased region" description="Basic residues" evidence="1">
    <location>
        <begin position="114"/>
        <end position="124"/>
    </location>
</feature>
<feature type="compositionally biased region" description="Acidic residues" evidence="1">
    <location>
        <begin position="91"/>
        <end position="106"/>
    </location>
</feature>
<sequence length="279" mass="32057">MPKTSNWSPAEDNYIKSELLKKPSLVADDILNNLNINFQQKRTKTALTQRIKKISSDLKSHTITVQVPSASTAQTIPTITPPQPQLPNPNDNEEEYSDPSESESDEDSKSNSSLKRKSPLKKQKLHDLSKAYQEPTEHLHTPLEFFGTQRLKLNDPIILPLEDGSFKLVFGYPPFDIEIIEVKYLGDGRIGIRYHVLLPSREDLETIVGYDYSSRWYIKYDCLPLKTTSFHFLHHSASTKEQEKYQSCKIDIEKDIKYFSITVTPKAVEKIDLDEWIDS</sequence>
<organism evidence="2 3">
    <name type="scientific">Dictyostelium discoideum</name>
    <name type="common">Social amoeba</name>
    <dbReference type="NCBI Taxonomy" id="44689"/>
    <lineage>
        <taxon>Eukaryota</taxon>
        <taxon>Amoebozoa</taxon>
        <taxon>Evosea</taxon>
        <taxon>Eumycetozoa</taxon>
        <taxon>Dictyostelia</taxon>
        <taxon>Dictyosteliales</taxon>
        <taxon>Dictyosteliaceae</taxon>
        <taxon>Dictyostelium</taxon>
    </lineage>
</organism>
<evidence type="ECO:0000313" key="2">
    <source>
        <dbReference type="EMBL" id="EAL72116.1"/>
    </source>
</evidence>
<dbReference type="RefSeq" id="XP_646047.1">
    <property type="nucleotide sequence ID" value="XM_640955.1"/>
</dbReference>
<dbReference type="PaxDb" id="44689-DDB0190338"/>
<dbReference type="GeneID" id="8616994"/>
<gene>
    <name evidence="2" type="ORF">DDB_G0269532</name>
</gene>
<protein>
    <submittedName>
        <fullName evidence="2">Uncharacterized protein</fullName>
    </submittedName>
</protein>
<feature type="region of interest" description="Disordered" evidence="1">
    <location>
        <begin position="68"/>
        <end position="126"/>
    </location>
</feature>
<dbReference type="Proteomes" id="UP000002195">
    <property type="component" value="Unassembled WGS sequence"/>
</dbReference>
<evidence type="ECO:0000256" key="1">
    <source>
        <dbReference type="SAM" id="MobiDB-lite"/>
    </source>
</evidence>
<dbReference type="EMBL" id="AAFI02000005">
    <property type="protein sequence ID" value="EAL72116.1"/>
    <property type="molecule type" value="Genomic_DNA"/>
</dbReference>
<dbReference type="VEuPathDB" id="AmoebaDB:DDB_G0269532"/>